<protein>
    <submittedName>
        <fullName evidence="1">Uncharacterized protein</fullName>
    </submittedName>
</protein>
<dbReference type="EMBL" id="JADYXP020000013">
    <property type="protein sequence ID" value="KAL0111420.1"/>
    <property type="molecule type" value="Genomic_DNA"/>
</dbReference>
<gene>
    <name evidence="1" type="ORF">PUN28_012963</name>
</gene>
<proteinExistence type="predicted"/>
<accession>A0AAW2FB80</accession>
<evidence type="ECO:0000313" key="2">
    <source>
        <dbReference type="Proteomes" id="UP001430953"/>
    </source>
</evidence>
<dbReference type="Proteomes" id="UP001430953">
    <property type="component" value="Unassembled WGS sequence"/>
</dbReference>
<sequence>MIFDVSPDICTHSCYNRNLQENPRENILSLLVVEFTLIYSCLRVSGRRRSPTSAVEEANIERELNGSFCISICESIRVSRETFPSVDNPLR</sequence>
<dbReference type="AlphaFoldDB" id="A0AAW2FB80"/>
<reference evidence="1 2" key="1">
    <citation type="submission" date="2023-03" db="EMBL/GenBank/DDBJ databases">
        <title>High recombination rates correlate with genetic variation in Cardiocondyla obscurior ants.</title>
        <authorList>
            <person name="Errbii M."/>
        </authorList>
    </citation>
    <scope>NUCLEOTIDE SEQUENCE [LARGE SCALE GENOMIC DNA]</scope>
    <source>
        <strain evidence="1">Alpha-2009</strain>
        <tissue evidence="1">Whole body</tissue>
    </source>
</reference>
<name>A0AAW2FB80_9HYME</name>
<evidence type="ECO:0000313" key="1">
    <source>
        <dbReference type="EMBL" id="KAL0111420.1"/>
    </source>
</evidence>
<organism evidence="1 2">
    <name type="scientific">Cardiocondyla obscurior</name>
    <dbReference type="NCBI Taxonomy" id="286306"/>
    <lineage>
        <taxon>Eukaryota</taxon>
        <taxon>Metazoa</taxon>
        <taxon>Ecdysozoa</taxon>
        <taxon>Arthropoda</taxon>
        <taxon>Hexapoda</taxon>
        <taxon>Insecta</taxon>
        <taxon>Pterygota</taxon>
        <taxon>Neoptera</taxon>
        <taxon>Endopterygota</taxon>
        <taxon>Hymenoptera</taxon>
        <taxon>Apocrita</taxon>
        <taxon>Aculeata</taxon>
        <taxon>Formicoidea</taxon>
        <taxon>Formicidae</taxon>
        <taxon>Myrmicinae</taxon>
        <taxon>Cardiocondyla</taxon>
    </lineage>
</organism>
<keyword evidence="2" id="KW-1185">Reference proteome</keyword>
<comment type="caution">
    <text evidence="1">The sequence shown here is derived from an EMBL/GenBank/DDBJ whole genome shotgun (WGS) entry which is preliminary data.</text>
</comment>